<evidence type="ECO:0000256" key="3">
    <source>
        <dbReference type="ARBA" id="ARBA00022692"/>
    </source>
</evidence>
<evidence type="ECO:0000256" key="7">
    <source>
        <dbReference type="SAM" id="Phobius"/>
    </source>
</evidence>
<protein>
    <recommendedName>
        <fullName evidence="8">EXPERA domain-containing protein</fullName>
    </recommendedName>
</protein>
<dbReference type="InterPro" id="IPR009053">
    <property type="entry name" value="Prefoldin"/>
</dbReference>
<feature type="transmembrane region" description="Helical" evidence="7">
    <location>
        <begin position="241"/>
        <end position="264"/>
    </location>
</feature>
<dbReference type="GO" id="GO:0005783">
    <property type="term" value="C:endoplasmic reticulum"/>
    <property type="evidence" value="ECO:0007669"/>
    <property type="project" value="TreeGrafter"/>
</dbReference>
<feature type="transmembrane region" description="Helical" evidence="7">
    <location>
        <begin position="276"/>
        <end position="298"/>
    </location>
</feature>
<feature type="domain" description="EXPERA" evidence="8">
    <location>
        <begin position="184"/>
        <end position="326"/>
    </location>
</feature>
<dbReference type="InterPro" id="IPR003994">
    <property type="entry name" value="UXT"/>
</dbReference>
<dbReference type="EMBL" id="JAEPRD010000012">
    <property type="protein sequence ID" value="KAG2210314.1"/>
    <property type="molecule type" value="Genomic_DNA"/>
</dbReference>
<dbReference type="CDD" id="cd23158">
    <property type="entry name" value="Prefoldin_UXT"/>
    <property type="match status" value="1"/>
</dbReference>
<dbReference type="Proteomes" id="UP000603453">
    <property type="component" value="Unassembled WGS sequence"/>
</dbReference>
<dbReference type="Gene3D" id="1.10.287.370">
    <property type="match status" value="1"/>
</dbReference>
<evidence type="ECO:0000256" key="1">
    <source>
        <dbReference type="ARBA" id="ARBA00004141"/>
    </source>
</evidence>
<dbReference type="Pfam" id="PF05241">
    <property type="entry name" value="EBP"/>
    <property type="match status" value="1"/>
</dbReference>
<organism evidence="9 10">
    <name type="scientific">Mucor saturninus</name>
    <dbReference type="NCBI Taxonomy" id="64648"/>
    <lineage>
        <taxon>Eukaryota</taxon>
        <taxon>Fungi</taxon>
        <taxon>Fungi incertae sedis</taxon>
        <taxon>Mucoromycota</taxon>
        <taxon>Mucoromycotina</taxon>
        <taxon>Mucoromycetes</taxon>
        <taxon>Mucorales</taxon>
        <taxon>Mucorineae</taxon>
        <taxon>Mucoraceae</taxon>
        <taxon>Mucor</taxon>
    </lineage>
</organism>
<dbReference type="GO" id="GO:0003714">
    <property type="term" value="F:transcription corepressor activity"/>
    <property type="evidence" value="ECO:0007669"/>
    <property type="project" value="InterPro"/>
</dbReference>
<dbReference type="PANTHER" id="PTHR31204">
    <property type="entry name" value="SIGMA INTRACELLULAR RECEPTOR 2"/>
    <property type="match status" value="1"/>
</dbReference>
<dbReference type="OrthoDB" id="433124at2759"/>
<sequence length="350" mass="40780">MEDPVKQDLNALIKKYDEFIARTLKPSLKQELDERDLIFNSISEYQKLNLQIETIEENDLKELKTMVDLGSQFYVQAHIPDTRYIYVNVGFGFHVQFTLDEAKAYIVKKEAHLQRLADKHTVEADKIRAHIKMALEAMSEIIMMEVVLDYGNKAYKKVEPAVQVVSPYLDSFSNEMQPILNRPVDWILFLYFLTHIPITIFFDLQCLYPKSIIPTFLAQLNGTYMALTNDPFMDTNRPTMYWFKSFALCEAFLQLPFFFFATYGVFKDKPWVRLPLVIYGAHVMTTVLPCLAEIIFNQELYGIDDFQRKVILFLYTPYFLIPLIGLADASIRITKRLAFIDAHLAIKKDT</sequence>
<evidence type="ECO:0000256" key="6">
    <source>
        <dbReference type="PROSITE-ProRule" id="PRU01087"/>
    </source>
</evidence>
<gene>
    <name evidence="9" type="ORF">INT47_003299</name>
</gene>
<dbReference type="GO" id="GO:0016020">
    <property type="term" value="C:membrane"/>
    <property type="evidence" value="ECO:0007669"/>
    <property type="project" value="UniProtKB-SubCell"/>
</dbReference>
<dbReference type="AlphaFoldDB" id="A0A8H7RF66"/>
<evidence type="ECO:0000259" key="8">
    <source>
        <dbReference type="PROSITE" id="PS51751"/>
    </source>
</evidence>
<evidence type="ECO:0000256" key="2">
    <source>
        <dbReference type="ARBA" id="ARBA00007666"/>
    </source>
</evidence>
<dbReference type="GO" id="GO:0000122">
    <property type="term" value="P:negative regulation of transcription by RNA polymerase II"/>
    <property type="evidence" value="ECO:0007669"/>
    <property type="project" value="InterPro"/>
</dbReference>
<dbReference type="InterPro" id="IPR004127">
    <property type="entry name" value="Prefoldin_subunit_alpha"/>
</dbReference>
<feature type="transmembrane region" description="Helical" evidence="7">
    <location>
        <begin position="310"/>
        <end position="327"/>
    </location>
</feature>
<evidence type="ECO:0000313" key="10">
    <source>
        <dbReference type="Proteomes" id="UP000603453"/>
    </source>
</evidence>
<dbReference type="InterPro" id="IPR033118">
    <property type="entry name" value="EXPERA"/>
</dbReference>
<dbReference type="PROSITE" id="PS51751">
    <property type="entry name" value="EXPERA"/>
    <property type="match status" value="1"/>
</dbReference>
<keyword evidence="10" id="KW-1185">Reference proteome</keyword>
<comment type="caution">
    <text evidence="9">The sequence shown here is derived from an EMBL/GenBank/DDBJ whole genome shotgun (WGS) entry which is preliminary data.</text>
</comment>
<comment type="subcellular location">
    <subcellularLocation>
        <location evidence="1">Membrane</location>
        <topology evidence="1">Multi-pass membrane protein</topology>
    </subcellularLocation>
</comment>
<evidence type="ECO:0000256" key="5">
    <source>
        <dbReference type="ARBA" id="ARBA00023136"/>
    </source>
</evidence>
<dbReference type="InterPro" id="IPR051987">
    <property type="entry name" value="Sigma-2_receptor-like"/>
</dbReference>
<feature type="transmembrane region" description="Helical" evidence="7">
    <location>
        <begin position="184"/>
        <end position="202"/>
    </location>
</feature>
<proteinExistence type="inferred from homology"/>
<dbReference type="SUPFAM" id="SSF46579">
    <property type="entry name" value="Prefoldin"/>
    <property type="match status" value="1"/>
</dbReference>
<evidence type="ECO:0000256" key="4">
    <source>
        <dbReference type="ARBA" id="ARBA00022989"/>
    </source>
</evidence>
<keyword evidence="3 6" id="KW-0812">Transmembrane</keyword>
<keyword evidence="5 6" id="KW-0472">Membrane</keyword>
<keyword evidence="4 6" id="KW-1133">Transmembrane helix</keyword>
<dbReference type="Pfam" id="PF02996">
    <property type="entry name" value="Prefoldin"/>
    <property type="match status" value="1"/>
</dbReference>
<dbReference type="PANTHER" id="PTHR31204:SF1">
    <property type="entry name" value="SIGMA INTRACELLULAR RECEPTOR 2"/>
    <property type="match status" value="1"/>
</dbReference>
<accession>A0A8H7RF66</accession>
<comment type="similarity">
    <text evidence="2">Belongs to the UXT family.</text>
</comment>
<dbReference type="PRINTS" id="PR01502">
    <property type="entry name" value="UXTPROTEIN"/>
</dbReference>
<name>A0A8H7RF66_9FUNG</name>
<reference evidence="9" key="1">
    <citation type="submission" date="2020-12" db="EMBL/GenBank/DDBJ databases">
        <title>Metabolic potential, ecology and presence of endohyphal bacteria is reflected in genomic diversity of Mucoromycotina.</title>
        <authorList>
            <person name="Muszewska A."/>
            <person name="Okrasinska A."/>
            <person name="Steczkiewicz K."/>
            <person name="Drgas O."/>
            <person name="Orlowska M."/>
            <person name="Perlinska-Lenart U."/>
            <person name="Aleksandrzak-Piekarczyk T."/>
            <person name="Szatraj K."/>
            <person name="Zielenkiewicz U."/>
            <person name="Pilsyk S."/>
            <person name="Malc E."/>
            <person name="Mieczkowski P."/>
            <person name="Kruszewska J.S."/>
            <person name="Biernat P."/>
            <person name="Pawlowska J."/>
        </authorList>
    </citation>
    <scope>NUCLEOTIDE SEQUENCE</scope>
    <source>
        <strain evidence="9">WA0000017839</strain>
    </source>
</reference>
<evidence type="ECO:0000313" key="9">
    <source>
        <dbReference type="EMBL" id="KAG2210314.1"/>
    </source>
</evidence>